<dbReference type="InterPro" id="IPR045792">
    <property type="entry name" value="DUF6036"/>
</dbReference>
<dbReference type="SUPFAM" id="SSF81301">
    <property type="entry name" value="Nucleotidyltransferase"/>
    <property type="match status" value="1"/>
</dbReference>
<evidence type="ECO:0000313" key="2">
    <source>
        <dbReference type="Proteomes" id="UP000287394"/>
    </source>
</evidence>
<reference evidence="1 2" key="1">
    <citation type="journal article" date="2019" name="Int. J. Syst. Evol. Microbiol.">
        <title>Capsulimonas corticalis gen. nov., sp. nov., an aerobic capsulated bacterium, of a novel bacterial order, Capsulimonadales ord. nov., of the class Armatimonadia of the phylum Armatimonadetes.</title>
        <authorList>
            <person name="Li J."/>
            <person name="Kudo C."/>
            <person name="Tonouchi A."/>
        </authorList>
    </citation>
    <scope>NUCLEOTIDE SEQUENCE [LARGE SCALE GENOMIC DNA]</scope>
    <source>
        <strain evidence="1 2">AX-7</strain>
    </source>
</reference>
<organism evidence="1 2">
    <name type="scientific">Capsulimonas corticalis</name>
    <dbReference type="NCBI Taxonomy" id="2219043"/>
    <lineage>
        <taxon>Bacteria</taxon>
        <taxon>Bacillati</taxon>
        <taxon>Armatimonadota</taxon>
        <taxon>Armatimonadia</taxon>
        <taxon>Capsulimonadales</taxon>
        <taxon>Capsulimonadaceae</taxon>
        <taxon>Capsulimonas</taxon>
    </lineage>
</organism>
<dbReference type="InterPro" id="IPR043519">
    <property type="entry name" value="NT_sf"/>
</dbReference>
<keyword evidence="2" id="KW-1185">Reference proteome</keyword>
<dbReference type="RefSeq" id="WP_119321142.1">
    <property type="nucleotide sequence ID" value="NZ_AP025739.1"/>
</dbReference>
<dbReference type="Gene3D" id="3.30.460.40">
    <property type="match status" value="1"/>
</dbReference>
<dbReference type="AlphaFoldDB" id="A0A402CUV3"/>
<protein>
    <submittedName>
        <fullName evidence="1">Uncharacterized protein</fullName>
    </submittedName>
</protein>
<evidence type="ECO:0000313" key="1">
    <source>
        <dbReference type="EMBL" id="BDI29099.1"/>
    </source>
</evidence>
<dbReference type="EMBL" id="AP025739">
    <property type="protein sequence ID" value="BDI29099.1"/>
    <property type="molecule type" value="Genomic_DNA"/>
</dbReference>
<dbReference type="KEGG" id="ccot:CCAX7_11500"/>
<dbReference type="OrthoDB" id="284878at2"/>
<dbReference type="Pfam" id="PF19502">
    <property type="entry name" value="DUF6036"/>
    <property type="match status" value="1"/>
</dbReference>
<dbReference type="Proteomes" id="UP000287394">
    <property type="component" value="Chromosome"/>
</dbReference>
<proteinExistence type="predicted"/>
<accession>A0A402CUV3</accession>
<gene>
    <name evidence="1" type="ORF">CCAX7_11500</name>
</gene>
<name>A0A402CUV3_9BACT</name>
<sequence>MSALEQRFLQIIASLNDAQVRYVIIGGVAMSMHGSAHITQDIDICYSRDHENLTRLTTALAPYHPHLRDFPPDLPFVFDARTLKSITTLTLITDIGAVDLLAEPPGAPLFEELLERSVLMEIQGQQVHACSLDDLIAMKKAANRPKDQLHLMELQALAKIIKEEKAQYLAVTTSKLEG</sequence>